<dbReference type="AlphaFoldDB" id="A0A0G4PEG8"/>
<evidence type="ECO:0000313" key="2">
    <source>
        <dbReference type="EMBL" id="CRL24728.1"/>
    </source>
</evidence>
<dbReference type="Proteomes" id="UP000053732">
    <property type="component" value="Unassembled WGS sequence"/>
</dbReference>
<proteinExistence type="predicted"/>
<reference evidence="2 3" key="1">
    <citation type="journal article" date="2014" name="Nat. Commun.">
        <title>Multiple recent horizontal transfers of a large genomic region in cheese making fungi.</title>
        <authorList>
            <person name="Cheeseman K."/>
            <person name="Ropars J."/>
            <person name="Renault P."/>
            <person name="Dupont J."/>
            <person name="Gouzy J."/>
            <person name="Branca A."/>
            <person name="Abraham A.L."/>
            <person name="Ceppi M."/>
            <person name="Conseiller E."/>
            <person name="Debuchy R."/>
            <person name="Malagnac F."/>
            <person name="Goarin A."/>
            <person name="Silar P."/>
            <person name="Lacoste S."/>
            <person name="Sallet E."/>
            <person name="Bensimon A."/>
            <person name="Giraud T."/>
            <person name="Brygoo Y."/>
        </authorList>
    </citation>
    <scope>NUCLEOTIDE SEQUENCE [LARGE SCALE GENOMIC DNA]</scope>
    <source>
        <strain evidence="3">FM 013</strain>
    </source>
</reference>
<keyword evidence="3" id="KW-1185">Reference proteome</keyword>
<gene>
    <name evidence="2" type="ORF">PCAMFM013_S012g000338</name>
</gene>
<sequence length="330" mass="35702">MGKPTTLDIEYASLMARNPEGTFLYIPPTFKKFHPGSVGFFDDNGGWNQITDLGKEGQSKTDGFTTLGRTLSRDEPTASMWKTRSSESEDGNHVRLSGGLSAAAAAAVPIDVTGDGKHKNSASGKAGLVTGSLVKREKILAPFGKPVSKWASENAKALLASDFSTDIEKNGLWIIQSAWVTDECAIHMTNSKDKEIDVGLDIAATGVGSVGGGGGTFEKLRNEGWTTYQAQEGDEGLVVSFSGSHYKPRMFQRFRSDPLKQSTADSYLRGGGELVNEFDFEVERIGVSNSDLEEEEAAEKKEEEKIRAELEAKKIAILRNTSVTHEVVSL</sequence>
<evidence type="ECO:0000256" key="1">
    <source>
        <dbReference type="SAM" id="MobiDB-lite"/>
    </source>
</evidence>
<dbReference type="EMBL" id="HG793145">
    <property type="protein sequence ID" value="CRL24728.1"/>
    <property type="molecule type" value="Genomic_DNA"/>
</dbReference>
<feature type="region of interest" description="Disordered" evidence="1">
    <location>
        <begin position="75"/>
        <end position="94"/>
    </location>
</feature>
<protein>
    <submittedName>
        <fullName evidence="2">Str. FM013</fullName>
    </submittedName>
</protein>
<name>A0A0G4PEG8_PENC3</name>
<accession>A0A0G4PEG8</accession>
<organism evidence="2 3">
    <name type="scientific">Penicillium camemberti (strain FM 013)</name>
    <dbReference type="NCBI Taxonomy" id="1429867"/>
    <lineage>
        <taxon>Eukaryota</taxon>
        <taxon>Fungi</taxon>
        <taxon>Dikarya</taxon>
        <taxon>Ascomycota</taxon>
        <taxon>Pezizomycotina</taxon>
        <taxon>Eurotiomycetes</taxon>
        <taxon>Eurotiomycetidae</taxon>
        <taxon>Eurotiales</taxon>
        <taxon>Aspergillaceae</taxon>
        <taxon>Penicillium</taxon>
    </lineage>
</organism>
<feature type="compositionally biased region" description="Basic and acidic residues" evidence="1">
    <location>
        <begin position="84"/>
        <end position="93"/>
    </location>
</feature>
<evidence type="ECO:0000313" key="3">
    <source>
        <dbReference type="Proteomes" id="UP000053732"/>
    </source>
</evidence>